<dbReference type="PANTHER" id="PTHR22725">
    <property type="entry name" value="FATTY ACID-BINDING PROTEIN HOMOLOG 1-RELATED-RELATED"/>
    <property type="match status" value="1"/>
</dbReference>
<evidence type="ECO:0000256" key="1">
    <source>
        <dbReference type="ARBA" id="ARBA00008390"/>
    </source>
</evidence>
<keyword evidence="2" id="KW-0813">Transport</keyword>
<dbReference type="EMBL" id="AZBU02000008">
    <property type="protein sequence ID" value="TKR67281.1"/>
    <property type="molecule type" value="Genomic_DNA"/>
</dbReference>
<dbReference type="Proteomes" id="UP000298663">
    <property type="component" value="Unassembled WGS sequence"/>
</dbReference>
<reference evidence="6 7" key="2">
    <citation type="journal article" date="2019" name="G3 (Bethesda)">
        <title>Hybrid Assembly of the Genome of the Entomopathogenic Nematode Steinernema carpocapsae Identifies the X-Chromosome.</title>
        <authorList>
            <person name="Serra L."/>
            <person name="Macchietto M."/>
            <person name="Macias-Munoz A."/>
            <person name="McGill C.J."/>
            <person name="Rodriguez I.M."/>
            <person name="Rodriguez B."/>
            <person name="Murad R."/>
            <person name="Mortazavi A."/>
        </authorList>
    </citation>
    <scope>NUCLEOTIDE SEQUENCE [LARGE SCALE GENOMIC DNA]</scope>
    <source>
        <strain evidence="6 7">ALL</strain>
    </source>
</reference>
<dbReference type="SUPFAM" id="SSF50814">
    <property type="entry name" value="Lipocalins"/>
    <property type="match status" value="1"/>
</dbReference>
<dbReference type="Gene3D" id="2.40.128.20">
    <property type="match status" value="1"/>
</dbReference>
<dbReference type="STRING" id="34508.A0A4U5MDR6"/>
<organism evidence="6 7">
    <name type="scientific">Steinernema carpocapsae</name>
    <name type="common">Entomopathogenic nematode</name>
    <dbReference type="NCBI Taxonomy" id="34508"/>
    <lineage>
        <taxon>Eukaryota</taxon>
        <taxon>Metazoa</taxon>
        <taxon>Ecdysozoa</taxon>
        <taxon>Nematoda</taxon>
        <taxon>Chromadorea</taxon>
        <taxon>Rhabditida</taxon>
        <taxon>Tylenchina</taxon>
        <taxon>Panagrolaimomorpha</taxon>
        <taxon>Strongyloidoidea</taxon>
        <taxon>Steinernematidae</taxon>
        <taxon>Steinernema</taxon>
    </lineage>
</organism>
<evidence type="ECO:0000256" key="4">
    <source>
        <dbReference type="SAM" id="SignalP"/>
    </source>
</evidence>
<keyword evidence="3" id="KW-0446">Lipid-binding</keyword>
<gene>
    <name evidence="6" type="ORF">L596_023457</name>
</gene>
<dbReference type="GO" id="GO:0008289">
    <property type="term" value="F:lipid binding"/>
    <property type="evidence" value="ECO:0007669"/>
    <property type="project" value="UniProtKB-KW"/>
</dbReference>
<dbReference type="PRINTS" id="PR00178">
    <property type="entry name" value="FATTYACIDBP"/>
</dbReference>
<dbReference type="PROSITE" id="PS00214">
    <property type="entry name" value="FABP"/>
    <property type="match status" value="1"/>
</dbReference>
<sequence length="166" mass="19203">MKLWVAGASFLLFATVVGSAMALDGLPEKFYGTFKLEKSDHFEDYLVAKGYGWLMRKVILFASITKVFEHGTKPGTFRFKTLTSKKDVEADNIVFDQKFESEGLDSFRHNVLFTYDPATETITESRLKLEDPEENTDVYHYRIEGDFLVLDMAWKGVLCKHYYKRL</sequence>
<name>A0A4U5MDR6_STECR</name>
<keyword evidence="7" id="KW-1185">Reference proteome</keyword>
<evidence type="ECO:0000313" key="7">
    <source>
        <dbReference type="Proteomes" id="UP000298663"/>
    </source>
</evidence>
<feature type="domain" description="Cytosolic fatty-acid binding proteins" evidence="5">
    <location>
        <begin position="32"/>
        <end position="49"/>
    </location>
</feature>
<keyword evidence="4" id="KW-0732">Signal</keyword>
<feature type="signal peptide" evidence="4">
    <location>
        <begin position="1"/>
        <end position="22"/>
    </location>
</feature>
<comment type="caution">
    <text evidence="6">The sequence shown here is derived from an EMBL/GenBank/DDBJ whole genome shotgun (WGS) entry which is preliminary data.</text>
</comment>
<dbReference type="PANTHER" id="PTHR22725:SF2">
    <property type="entry name" value="FATTY ACID-BINDING PROTEIN HOMOLOG 1-RELATED"/>
    <property type="match status" value="1"/>
</dbReference>
<evidence type="ECO:0000259" key="5">
    <source>
        <dbReference type="PROSITE" id="PS00214"/>
    </source>
</evidence>
<dbReference type="InterPro" id="IPR000463">
    <property type="entry name" value="Fatty_acid-bd"/>
</dbReference>
<dbReference type="InterPro" id="IPR012674">
    <property type="entry name" value="Calycin"/>
</dbReference>
<evidence type="ECO:0000256" key="2">
    <source>
        <dbReference type="ARBA" id="ARBA00022448"/>
    </source>
</evidence>
<proteinExistence type="inferred from homology"/>
<accession>A0A4U5MDR6</accession>
<evidence type="ECO:0000313" key="6">
    <source>
        <dbReference type="EMBL" id="TKR67281.1"/>
    </source>
</evidence>
<feature type="chain" id="PRO_5020439622" description="Cytosolic fatty-acid binding proteins domain-containing protein" evidence="4">
    <location>
        <begin position="23"/>
        <end position="166"/>
    </location>
</feature>
<dbReference type="OrthoDB" id="412780at2759"/>
<reference evidence="6 7" key="1">
    <citation type="journal article" date="2015" name="Genome Biol.">
        <title>Comparative genomics of Steinernema reveals deeply conserved gene regulatory networks.</title>
        <authorList>
            <person name="Dillman A.R."/>
            <person name="Macchietto M."/>
            <person name="Porter C.F."/>
            <person name="Rogers A."/>
            <person name="Williams B."/>
            <person name="Antoshechkin I."/>
            <person name="Lee M.M."/>
            <person name="Goodwin Z."/>
            <person name="Lu X."/>
            <person name="Lewis E.E."/>
            <person name="Goodrich-Blair H."/>
            <person name="Stock S.P."/>
            <person name="Adams B.J."/>
            <person name="Sternberg P.W."/>
            <person name="Mortazavi A."/>
        </authorList>
    </citation>
    <scope>NUCLEOTIDE SEQUENCE [LARGE SCALE GENOMIC DNA]</scope>
    <source>
        <strain evidence="6 7">ALL</strain>
    </source>
</reference>
<dbReference type="AlphaFoldDB" id="A0A4U5MDR6"/>
<evidence type="ECO:0000256" key="3">
    <source>
        <dbReference type="ARBA" id="ARBA00023121"/>
    </source>
</evidence>
<dbReference type="InterPro" id="IPR040094">
    <property type="entry name" value="Lbp1-4"/>
</dbReference>
<protein>
    <recommendedName>
        <fullName evidence="5">Cytosolic fatty-acid binding proteins domain-containing protein</fullName>
    </recommendedName>
</protein>
<dbReference type="CDD" id="cd00742">
    <property type="entry name" value="FABP"/>
    <property type="match status" value="1"/>
</dbReference>
<comment type="similarity">
    <text evidence="1">Belongs to the calycin superfamily. Fatty-acid binding protein (FABP) family.</text>
</comment>